<comment type="caution">
    <text evidence="2">The sequence shown here is derived from an EMBL/GenBank/DDBJ whole genome shotgun (WGS) entry which is preliminary data.</text>
</comment>
<gene>
    <name evidence="2" type="ORF">CRHIZ90672A_00012428</name>
</gene>
<name>A0A9N9V667_9HYPO</name>
<organism evidence="2 3">
    <name type="scientific">Clonostachys rhizophaga</name>
    <dbReference type="NCBI Taxonomy" id="160324"/>
    <lineage>
        <taxon>Eukaryota</taxon>
        <taxon>Fungi</taxon>
        <taxon>Dikarya</taxon>
        <taxon>Ascomycota</taxon>
        <taxon>Pezizomycotina</taxon>
        <taxon>Sordariomycetes</taxon>
        <taxon>Hypocreomycetidae</taxon>
        <taxon>Hypocreales</taxon>
        <taxon>Bionectriaceae</taxon>
        <taxon>Clonostachys</taxon>
    </lineage>
</organism>
<proteinExistence type="predicted"/>
<dbReference type="Proteomes" id="UP000696573">
    <property type="component" value="Unassembled WGS sequence"/>
</dbReference>
<dbReference type="AlphaFoldDB" id="A0A9N9V667"/>
<dbReference type="OrthoDB" id="5145785at2759"/>
<accession>A0A9N9V667</accession>
<reference evidence="2" key="1">
    <citation type="submission" date="2021-10" db="EMBL/GenBank/DDBJ databases">
        <authorList>
            <person name="Piombo E."/>
        </authorList>
    </citation>
    <scope>NUCLEOTIDE SEQUENCE</scope>
</reference>
<dbReference type="EMBL" id="CABFNQ020000553">
    <property type="protein sequence ID" value="CAH0019276.1"/>
    <property type="molecule type" value="Genomic_DNA"/>
</dbReference>
<feature type="region of interest" description="Disordered" evidence="1">
    <location>
        <begin position="216"/>
        <end position="237"/>
    </location>
</feature>
<evidence type="ECO:0000256" key="1">
    <source>
        <dbReference type="SAM" id="MobiDB-lite"/>
    </source>
</evidence>
<evidence type="ECO:0000313" key="3">
    <source>
        <dbReference type="Proteomes" id="UP000696573"/>
    </source>
</evidence>
<sequence length="275" mass="32184">MHTQSQASFFAKLPPEVRAQIQIEYLAEYLRHAPLHREHNRPSYLYSASSAPISSLSLSCKRMSKEMRQSHEPVGVGRRFALFLATSNAQSVLVSEGKPPEWPLIRHVRFVNEMDCLSKHVWHSYQLRRDFVQVLRDATRLAELELEWNPRMSILLDDGYVTDGQIMNEMMKGIRSCPKLRTLRLRGPFPRNWTNPEPDALPGVETIVEPIAMWPKREGEEEEKEEARRRKVQSIAENKARLAARAEERVRAEEIRDSTRWQRFQRKLDSWKGKK</sequence>
<evidence type="ECO:0000313" key="2">
    <source>
        <dbReference type="EMBL" id="CAH0019276.1"/>
    </source>
</evidence>
<keyword evidence="3" id="KW-1185">Reference proteome</keyword>
<protein>
    <submittedName>
        <fullName evidence="2">Uncharacterized protein</fullName>
    </submittedName>
</protein>